<dbReference type="GeneID" id="36328405"/>
<organism evidence="2 3">
    <name type="scientific">Postia placenta MAD-698-R-SB12</name>
    <dbReference type="NCBI Taxonomy" id="670580"/>
    <lineage>
        <taxon>Eukaryota</taxon>
        <taxon>Fungi</taxon>
        <taxon>Dikarya</taxon>
        <taxon>Basidiomycota</taxon>
        <taxon>Agaricomycotina</taxon>
        <taxon>Agaricomycetes</taxon>
        <taxon>Polyporales</taxon>
        <taxon>Adustoporiaceae</taxon>
        <taxon>Rhodonia</taxon>
    </lineage>
</organism>
<protein>
    <submittedName>
        <fullName evidence="2">Uncharacterized protein</fullName>
    </submittedName>
</protein>
<feature type="non-terminal residue" evidence="2">
    <location>
        <position position="1"/>
    </location>
</feature>
<feature type="region of interest" description="Disordered" evidence="1">
    <location>
        <begin position="71"/>
        <end position="92"/>
    </location>
</feature>
<name>A0A1X6MY82_9APHY</name>
<keyword evidence="3" id="KW-1185">Reference proteome</keyword>
<dbReference type="AlphaFoldDB" id="A0A1X6MY82"/>
<dbReference type="OrthoDB" id="10399083at2759"/>
<evidence type="ECO:0000256" key="1">
    <source>
        <dbReference type="SAM" id="MobiDB-lite"/>
    </source>
</evidence>
<dbReference type="Proteomes" id="UP000194127">
    <property type="component" value="Unassembled WGS sequence"/>
</dbReference>
<evidence type="ECO:0000313" key="2">
    <source>
        <dbReference type="EMBL" id="OSX61307.1"/>
    </source>
</evidence>
<gene>
    <name evidence="2" type="ORF">POSPLADRAFT_1115719</name>
</gene>
<sequence>QQRMDVFEIEATFQGWLQVLDLPCRDPASERAAGVTVSHSDRGTAQRALPGCVAAYDGALMRRDGARRCHTPRAFQSPSEPRDADASQVYLL</sequence>
<reference evidence="2 3" key="1">
    <citation type="submission" date="2017-04" db="EMBL/GenBank/DDBJ databases">
        <title>Genome Sequence of the Model Brown-Rot Fungus Postia placenta SB12.</title>
        <authorList>
            <consortium name="DOE Joint Genome Institute"/>
            <person name="Gaskell J."/>
            <person name="Kersten P."/>
            <person name="Larrondo L.F."/>
            <person name="Canessa P."/>
            <person name="Martinez D."/>
            <person name="Hibbett D."/>
            <person name="Schmoll M."/>
            <person name="Kubicek C.P."/>
            <person name="Martinez A.T."/>
            <person name="Yadav J."/>
            <person name="Master E."/>
            <person name="Magnuson J.K."/>
            <person name="James T."/>
            <person name="Yaver D."/>
            <person name="Berka R."/>
            <person name="Labutti K."/>
            <person name="Lipzen A."/>
            <person name="Aerts A."/>
            <person name="Barry K."/>
            <person name="Henrissat B."/>
            <person name="Blanchette R."/>
            <person name="Grigoriev I."/>
            <person name="Cullen D."/>
        </authorList>
    </citation>
    <scope>NUCLEOTIDE SEQUENCE [LARGE SCALE GENOMIC DNA]</scope>
    <source>
        <strain evidence="2 3">MAD-698-R-SB12</strain>
    </source>
</reference>
<feature type="non-terminal residue" evidence="2">
    <location>
        <position position="92"/>
    </location>
</feature>
<accession>A0A1X6MY82</accession>
<evidence type="ECO:0000313" key="3">
    <source>
        <dbReference type="Proteomes" id="UP000194127"/>
    </source>
</evidence>
<proteinExistence type="predicted"/>
<dbReference type="RefSeq" id="XP_024338101.1">
    <property type="nucleotide sequence ID" value="XM_024483456.1"/>
</dbReference>
<dbReference type="EMBL" id="KZ110599">
    <property type="protein sequence ID" value="OSX61307.1"/>
    <property type="molecule type" value="Genomic_DNA"/>
</dbReference>